<protein>
    <recommendedName>
        <fullName evidence="2">Serpin domain-containing protein</fullName>
    </recommendedName>
</protein>
<dbReference type="OrthoDB" id="671595at2759"/>
<dbReference type="Pfam" id="PF00079">
    <property type="entry name" value="Serpin"/>
    <property type="match status" value="1"/>
</dbReference>
<evidence type="ECO:0000313" key="3">
    <source>
        <dbReference type="EMBL" id="KAG9469830.1"/>
    </source>
</evidence>
<dbReference type="InterPro" id="IPR042185">
    <property type="entry name" value="Serpin_sf_2"/>
</dbReference>
<dbReference type="EMBL" id="WNTK01000416">
    <property type="protein sequence ID" value="KAG9469830.1"/>
    <property type="molecule type" value="Genomic_DNA"/>
</dbReference>
<comment type="caution">
    <text evidence="3">The sequence shown here is derived from an EMBL/GenBank/DDBJ whole genome shotgun (WGS) entry which is preliminary data.</text>
</comment>
<gene>
    <name evidence="3" type="ORF">GDO78_019542</name>
</gene>
<dbReference type="InterPro" id="IPR036186">
    <property type="entry name" value="Serpin_sf"/>
</dbReference>
<dbReference type="SMART" id="SM00093">
    <property type="entry name" value="SERPIN"/>
    <property type="match status" value="1"/>
</dbReference>
<name>A0A8J6EJ10_ELECQ</name>
<dbReference type="Proteomes" id="UP000770717">
    <property type="component" value="Unassembled WGS sequence"/>
</dbReference>
<dbReference type="SUPFAM" id="SSF56574">
    <property type="entry name" value="Serpins"/>
    <property type="match status" value="1"/>
</dbReference>
<sequence>MDAFHLSTAALAIDILKNEKSKTGNFIFSPLCIASTLTLAFKGAKGNTATEIEKVLHFENVKDYDFRFQTLTSDISRISAASSLKIVKRLYVDSSFNCSKVFIDSAKKPYPSELEIIDIKSRAEEARNQINTSIKDLTDGNVENILAEGLLNENTNMLLLGAAYYTGSWLYKFNEGETKEGEFHVTKTETKPVQMMQLKAPLSIRTVKEDNLLILDIPFDGKRMSLLIIMPICIEDDSTGLEKLERELTYENYVKWTNPSMMANSKVQLSFPKFNFKSSLNYKDNLKSLGMNDVFNEEVADFSGMSEKKGLSVSETIYEAGIDIGEDGTEAVDAIRERVLMSKTECNINHPFLFLVKHSKTQGILLFGRYTGPTVLC</sequence>
<dbReference type="AlphaFoldDB" id="A0A8J6EJ10"/>
<comment type="similarity">
    <text evidence="1">Belongs to the serpin family. Ov-serpin subfamily.</text>
</comment>
<dbReference type="PANTHER" id="PTHR11461:SF55">
    <property type="entry name" value="SERPIN B5"/>
    <property type="match status" value="1"/>
</dbReference>
<dbReference type="PANTHER" id="PTHR11461">
    <property type="entry name" value="SERINE PROTEASE INHIBITOR, SERPIN"/>
    <property type="match status" value="1"/>
</dbReference>
<dbReference type="Gene3D" id="3.30.497.10">
    <property type="entry name" value="Antithrombin, subunit I, domain 2"/>
    <property type="match status" value="1"/>
</dbReference>
<accession>A0A8J6EJ10</accession>
<reference evidence="3" key="1">
    <citation type="thesis" date="2020" institute="ProQuest LLC" country="789 East Eisenhower Parkway, Ann Arbor, MI, USA">
        <title>Comparative Genomics and Chromosome Evolution.</title>
        <authorList>
            <person name="Mudd A.B."/>
        </authorList>
    </citation>
    <scope>NUCLEOTIDE SEQUENCE</scope>
    <source>
        <strain evidence="3">HN-11 Male</strain>
        <tissue evidence="3">Kidney and liver</tissue>
    </source>
</reference>
<organism evidence="3 4">
    <name type="scientific">Eleutherodactylus coqui</name>
    <name type="common">Puerto Rican coqui</name>
    <dbReference type="NCBI Taxonomy" id="57060"/>
    <lineage>
        <taxon>Eukaryota</taxon>
        <taxon>Metazoa</taxon>
        <taxon>Chordata</taxon>
        <taxon>Craniata</taxon>
        <taxon>Vertebrata</taxon>
        <taxon>Euteleostomi</taxon>
        <taxon>Amphibia</taxon>
        <taxon>Batrachia</taxon>
        <taxon>Anura</taxon>
        <taxon>Neobatrachia</taxon>
        <taxon>Hyloidea</taxon>
        <taxon>Eleutherodactylidae</taxon>
        <taxon>Eleutherodactylinae</taxon>
        <taxon>Eleutherodactylus</taxon>
        <taxon>Eleutherodactylus</taxon>
    </lineage>
</organism>
<evidence type="ECO:0000259" key="2">
    <source>
        <dbReference type="SMART" id="SM00093"/>
    </source>
</evidence>
<keyword evidence="4" id="KW-1185">Reference proteome</keyword>
<dbReference type="InterPro" id="IPR000240">
    <property type="entry name" value="Serpin_B9/Maspin"/>
</dbReference>
<dbReference type="PRINTS" id="PR00676">
    <property type="entry name" value="MASPIN"/>
</dbReference>
<evidence type="ECO:0000256" key="1">
    <source>
        <dbReference type="ARBA" id="ARBA00006426"/>
    </source>
</evidence>
<feature type="domain" description="Serpin" evidence="2">
    <location>
        <begin position="13"/>
        <end position="373"/>
    </location>
</feature>
<dbReference type="InterPro" id="IPR000215">
    <property type="entry name" value="Serpin_fam"/>
</dbReference>
<dbReference type="Gene3D" id="2.30.39.10">
    <property type="entry name" value="Alpha-1-antitrypsin, domain 1"/>
    <property type="match status" value="1"/>
</dbReference>
<proteinExistence type="inferred from homology"/>
<dbReference type="InterPro" id="IPR042178">
    <property type="entry name" value="Serpin_sf_1"/>
</dbReference>
<evidence type="ECO:0000313" key="4">
    <source>
        <dbReference type="Proteomes" id="UP000770717"/>
    </source>
</evidence>
<dbReference type="GO" id="GO:0005615">
    <property type="term" value="C:extracellular space"/>
    <property type="evidence" value="ECO:0007669"/>
    <property type="project" value="InterPro"/>
</dbReference>
<dbReference type="InterPro" id="IPR023796">
    <property type="entry name" value="Serpin_dom"/>
</dbReference>
<dbReference type="GO" id="GO:0004867">
    <property type="term" value="F:serine-type endopeptidase inhibitor activity"/>
    <property type="evidence" value="ECO:0007669"/>
    <property type="project" value="InterPro"/>
</dbReference>